<dbReference type="PROSITE" id="PS51725">
    <property type="entry name" value="ABM"/>
    <property type="match status" value="1"/>
</dbReference>
<evidence type="ECO:0000313" key="2">
    <source>
        <dbReference type="EMBL" id="OKH25831.1"/>
    </source>
</evidence>
<dbReference type="Pfam" id="PF03992">
    <property type="entry name" value="ABM"/>
    <property type="match status" value="1"/>
</dbReference>
<dbReference type="STRING" id="247279.NIES1031_12635"/>
<feature type="domain" description="ABM" evidence="1">
    <location>
        <begin position="20"/>
        <end position="112"/>
    </location>
</feature>
<name>A0A1U7HQI6_9CHRO</name>
<accession>A0A1U7HQI6</accession>
<dbReference type="InterPro" id="IPR007138">
    <property type="entry name" value="ABM_dom"/>
</dbReference>
<keyword evidence="3" id="KW-1185">Reference proteome</keyword>
<dbReference type="Gene3D" id="3.30.70.100">
    <property type="match status" value="1"/>
</dbReference>
<dbReference type="GO" id="GO:0004497">
    <property type="term" value="F:monooxygenase activity"/>
    <property type="evidence" value="ECO:0007669"/>
    <property type="project" value="UniProtKB-KW"/>
</dbReference>
<dbReference type="Proteomes" id="UP000185984">
    <property type="component" value="Unassembled WGS sequence"/>
</dbReference>
<dbReference type="SUPFAM" id="SSF54909">
    <property type="entry name" value="Dimeric alpha+beta barrel"/>
    <property type="match status" value="1"/>
</dbReference>
<keyword evidence="2" id="KW-0560">Oxidoreductase</keyword>
<protein>
    <submittedName>
        <fullName evidence="2">Antibiotic biosynthesis monooxygenase</fullName>
    </submittedName>
</protein>
<sequence>MTTLINNEKQTTISQDADLVTLINVFIVEPENQQLLVDLLIKATEEVMCKLPGFISANIHKSLDGKRVTNYAQWRSVEDFRGIFNNPEAVAHMPAIGKIAQSDPTLYEICYIKKS</sequence>
<proteinExistence type="predicted"/>
<dbReference type="InterPro" id="IPR011008">
    <property type="entry name" value="Dimeric_a/b-barrel"/>
</dbReference>
<keyword evidence="2" id="KW-0503">Monooxygenase</keyword>
<gene>
    <name evidence="2" type="ORF">NIES1031_12635</name>
</gene>
<dbReference type="AlphaFoldDB" id="A0A1U7HQI6"/>
<dbReference type="OrthoDB" id="1494517at2"/>
<reference evidence="2 3" key="1">
    <citation type="submission" date="2016-11" db="EMBL/GenBank/DDBJ databases">
        <title>Draft Genome Sequences of Nine Cyanobacterial Strains from Diverse Habitats.</title>
        <authorList>
            <person name="Zhu T."/>
            <person name="Hou S."/>
            <person name="Lu X."/>
            <person name="Hess W.R."/>
        </authorList>
    </citation>
    <scope>NUCLEOTIDE SEQUENCE [LARGE SCALE GENOMIC DNA]</scope>
    <source>
        <strain evidence="2 3">5.2 s.c.1</strain>
    </source>
</reference>
<dbReference type="RefSeq" id="WP_073549733.1">
    <property type="nucleotide sequence ID" value="NZ_CAWMVK010000043.1"/>
</dbReference>
<organism evidence="2 3">
    <name type="scientific">Chroogloeocystis siderophila 5.2 s.c.1</name>
    <dbReference type="NCBI Taxonomy" id="247279"/>
    <lineage>
        <taxon>Bacteria</taxon>
        <taxon>Bacillati</taxon>
        <taxon>Cyanobacteriota</taxon>
        <taxon>Cyanophyceae</taxon>
        <taxon>Oscillatoriophycideae</taxon>
        <taxon>Chroococcales</taxon>
        <taxon>Chroococcaceae</taxon>
        <taxon>Chroogloeocystis</taxon>
    </lineage>
</organism>
<evidence type="ECO:0000313" key="3">
    <source>
        <dbReference type="Proteomes" id="UP000185984"/>
    </source>
</evidence>
<dbReference type="EMBL" id="MRCC01000009">
    <property type="protein sequence ID" value="OKH25831.1"/>
    <property type="molecule type" value="Genomic_DNA"/>
</dbReference>
<comment type="caution">
    <text evidence="2">The sequence shown here is derived from an EMBL/GenBank/DDBJ whole genome shotgun (WGS) entry which is preliminary data.</text>
</comment>
<evidence type="ECO:0000259" key="1">
    <source>
        <dbReference type="PROSITE" id="PS51725"/>
    </source>
</evidence>